<protein>
    <recommendedName>
        <fullName evidence="4">Cytochrome P450</fullName>
    </recommendedName>
</protein>
<evidence type="ECO:0000313" key="3">
    <source>
        <dbReference type="Proteomes" id="UP000283895"/>
    </source>
</evidence>
<keyword evidence="1" id="KW-0472">Membrane</keyword>
<reference evidence="2 3" key="1">
    <citation type="submission" date="2015-09" db="EMBL/GenBank/DDBJ databases">
        <title>Host preference determinants of Valsa canker pathogens revealed by comparative genomics.</title>
        <authorList>
            <person name="Yin Z."/>
            <person name="Huang L."/>
        </authorList>
    </citation>
    <scope>NUCLEOTIDE SEQUENCE [LARGE SCALE GENOMIC DNA]</scope>
    <source>
        <strain evidence="2 3">03-1</strain>
    </source>
</reference>
<dbReference type="OrthoDB" id="10029320at2759"/>
<dbReference type="STRING" id="356882.A0A423VLM8"/>
<organism evidence="2 3">
    <name type="scientific">Cytospora schulzeri</name>
    <dbReference type="NCBI Taxonomy" id="448051"/>
    <lineage>
        <taxon>Eukaryota</taxon>
        <taxon>Fungi</taxon>
        <taxon>Dikarya</taxon>
        <taxon>Ascomycota</taxon>
        <taxon>Pezizomycotina</taxon>
        <taxon>Sordariomycetes</taxon>
        <taxon>Sordariomycetidae</taxon>
        <taxon>Diaporthales</taxon>
        <taxon>Cytosporaceae</taxon>
        <taxon>Cytospora</taxon>
    </lineage>
</organism>
<name>A0A423VLM8_9PEZI</name>
<gene>
    <name evidence="2" type="ORF">VMCG_09209</name>
</gene>
<keyword evidence="3" id="KW-1185">Reference proteome</keyword>
<evidence type="ECO:0000313" key="2">
    <source>
        <dbReference type="EMBL" id="ROV91847.1"/>
    </source>
</evidence>
<evidence type="ECO:0000256" key="1">
    <source>
        <dbReference type="SAM" id="Phobius"/>
    </source>
</evidence>
<dbReference type="EMBL" id="LKEA01000053">
    <property type="protein sequence ID" value="ROV91847.1"/>
    <property type="molecule type" value="Genomic_DNA"/>
</dbReference>
<sequence>MASFDPFTVARALSAGLVACVSMLVYVIIKGYRARMRFYRLRQQGMPMPPWNPVFGHLLALPPVMRTLPEDTQQPDLFETLCRAHETGDTDSIIYLDMWPFAEPMMVICSPVLAVQACQEYD</sequence>
<comment type="caution">
    <text evidence="2">The sequence shown here is derived from an EMBL/GenBank/DDBJ whole genome shotgun (WGS) entry which is preliminary data.</text>
</comment>
<evidence type="ECO:0008006" key="4">
    <source>
        <dbReference type="Google" id="ProtNLM"/>
    </source>
</evidence>
<feature type="transmembrane region" description="Helical" evidence="1">
    <location>
        <begin position="12"/>
        <end position="32"/>
    </location>
</feature>
<proteinExistence type="predicted"/>
<keyword evidence="1" id="KW-0812">Transmembrane</keyword>
<keyword evidence="1" id="KW-1133">Transmembrane helix</keyword>
<accession>A0A423VLM8</accession>
<dbReference type="AlphaFoldDB" id="A0A423VLM8"/>
<dbReference type="Proteomes" id="UP000283895">
    <property type="component" value="Unassembled WGS sequence"/>
</dbReference>